<dbReference type="RefSeq" id="WP_183390747.1">
    <property type="nucleotide sequence ID" value="NZ_JACHVY010000001.1"/>
</dbReference>
<dbReference type="InterPro" id="IPR029063">
    <property type="entry name" value="SAM-dependent_MTases_sf"/>
</dbReference>
<dbReference type="EMBL" id="JACHVY010000001">
    <property type="protein sequence ID" value="MBB2900524.1"/>
    <property type="molecule type" value="Genomic_DNA"/>
</dbReference>
<dbReference type="GO" id="GO:0009312">
    <property type="term" value="P:oligosaccharide biosynthetic process"/>
    <property type="evidence" value="ECO:0007669"/>
    <property type="project" value="InterPro"/>
</dbReference>
<dbReference type="Pfam" id="PF02585">
    <property type="entry name" value="PIG-L"/>
    <property type="match status" value="1"/>
</dbReference>
<evidence type="ECO:0000313" key="3">
    <source>
        <dbReference type="Proteomes" id="UP000533269"/>
    </source>
</evidence>
<dbReference type="PANTHER" id="PTHR12993">
    <property type="entry name" value="N-ACETYLGLUCOSAMINYL-PHOSPHATIDYLINOSITOL DE-N-ACETYLASE-RELATED"/>
    <property type="match status" value="1"/>
</dbReference>
<gene>
    <name evidence="2" type="ORF">FHR75_001312</name>
</gene>
<dbReference type="Gene3D" id="3.40.50.150">
    <property type="entry name" value="Vaccinia Virus protein VP39"/>
    <property type="match status" value="1"/>
</dbReference>
<evidence type="ECO:0000256" key="1">
    <source>
        <dbReference type="ARBA" id="ARBA00022833"/>
    </source>
</evidence>
<dbReference type="Gene3D" id="3.40.50.10320">
    <property type="entry name" value="LmbE-like"/>
    <property type="match status" value="1"/>
</dbReference>
<dbReference type="GO" id="GO:0032259">
    <property type="term" value="P:methylation"/>
    <property type="evidence" value="ECO:0007669"/>
    <property type="project" value="UniProtKB-KW"/>
</dbReference>
<keyword evidence="2" id="KW-0489">Methyltransferase</keyword>
<evidence type="ECO:0000313" key="2">
    <source>
        <dbReference type="EMBL" id="MBB2900524.1"/>
    </source>
</evidence>
<keyword evidence="2" id="KW-0808">Transferase</keyword>
<name>A0A7W4TKD4_KINRA</name>
<dbReference type="PANTHER" id="PTHR12993:SF29">
    <property type="entry name" value="BLR3841 PROTEIN"/>
    <property type="match status" value="1"/>
</dbReference>
<dbReference type="CDD" id="cd02440">
    <property type="entry name" value="AdoMet_MTases"/>
    <property type="match status" value="1"/>
</dbReference>
<comment type="caution">
    <text evidence="2">The sequence shown here is derived from an EMBL/GenBank/DDBJ whole genome shotgun (WGS) entry which is preliminary data.</text>
</comment>
<dbReference type="GO" id="GO:0008757">
    <property type="term" value="F:S-adenosylmethionine-dependent methyltransferase activity"/>
    <property type="evidence" value="ECO:0007669"/>
    <property type="project" value="InterPro"/>
</dbReference>
<dbReference type="InterPro" id="IPR003737">
    <property type="entry name" value="GlcNAc_PI_deacetylase-related"/>
</dbReference>
<dbReference type="SUPFAM" id="SSF53335">
    <property type="entry name" value="S-adenosyl-L-methionine-dependent methyltransferases"/>
    <property type="match status" value="1"/>
</dbReference>
<dbReference type="InterPro" id="IPR024078">
    <property type="entry name" value="LmbE-like_dom_sf"/>
</dbReference>
<dbReference type="InterPro" id="IPR008715">
    <property type="entry name" value="SAM-MeTfrase_NodS-like"/>
</dbReference>
<keyword evidence="1" id="KW-0862">Zinc</keyword>
<organism evidence="2 3">
    <name type="scientific">Kineococcus radiotolerans</name>
    <dbReference type="NCBI Taxonomy" id="131568"/>
    <lineage>
        <taxon>Bacteria</taxon>
        <taxon>Bacillati</taxon>
        <taxon>Actinomycetota</taxon>
        <taxon>Actinomycetes</taxon>
        <taxon>Kineosporiales</taxon>
        <taxon>Kineosporiaceae</taxon>
        <taxon>Kineococcus</taxon>
    </lineage>
</organism>
<dbReference type="Proteomes" id="UP000533269">
    <property type="component" value="Unassembled WGS sequence"/>
</dbReference>
<sequence>MAVVNGDGSAGGNVAFTHDGAGTAEVEWARWPGLRDVPPLAWDGVAHVLVVAAHPDDETLGAGGLLATAAARGLPVDVLVLTDGEASHPDSPTTTPERLAAVRAAEVTRAVADLVPGAALHRRGLPDGTLTDAADDVRRAVADLVRPGTLVVSPWSGDAHPDHDTAGRVSADVARAAGVRCLQYPVWAWHWSHPGDHRVPWVSGVRLVLDGAVRGRKRNALDRHVSQTRPLSPQPGDEVLLPAAVTAHFERDEEFFLVAPADPGAPGDPASLRAEFFEEFYDAHGDDPWGFEDRWYEQRKRALTAAALPRARFRSALEIGCSAGVATVELAARCDRLLALDVAASAVRRARERVVAAGRGDTVETRVACLPREFPDGRFDLVVLSEVAYYCDPPDLRDLLDRITASLTADGVVVACHWRHLVADHPLTGDEVHRELRTTPGLAVLAHHEEEDFLLDVLVRPPVTSVARAGGLVP</sequence>
<dbReference type="GO" id="GO:0016811">
    <property type="term" value="F:hydrolase activity, acting on carbon-nitrogen (but not peptide) bonds, in linear amides"/>
    <property type="evidence" value="ECO:0007669"/>
    <property type="project" value="TreeGrafter"/>
</dbReference>
<dbReference type="SUPFAM" id="SSF102588">
    <property type="entry name" value="LmbE-like"/>
    <property type="match status" value="1"/>
</dbReference>
<dbReference type="GO" id="GO:0016137">
    <property type="term" value="P:glycoside metabolic process"/>
    <property type="evidence" value="ECO:0007669"/>
    <property type="project" value="UniProtKB-ARBA"/>
</dbReference>
<reference evidence="2 3" key="1">
    <citation type="submission" date="2020-08" db="EMBL/GenBank/DDBJ databases">
        <title>The Agave Microbiome: Exploring the role of microbial communities in plant adaptations to desert environments.</title>
        <authorList>
            <person name="Partida-Martinez L.P."/>
        </authorList>
    </citation>
    <scope>NUCLEOTIDE SEQUENCE [LARGE SCALE GENOMIC DNA]</scope>
    <source>
        <strain evidence="2 3">AS2.23</strain>
    </source>
</reference>
<proteinExistence type="predicted"/>
<protein>
    <submittedName>
        <fullName evidence="2">LmbE family N-acetylglucosaminyl deacetylase/SAM-dependent methyltransferase</fullName>
    </submittedName>
</protein>
<dbReference type="AlphaFoldDB" id="A0A7W4TKD4"/>
<accession>A0A7W4TKD4</accession>
<reference evidence="2 3" key="2">
    <citation type="submission" date="2020-08" db="EMBL/GenBank/DDBJ databases">
        <authorList>
            <person name="Partida-Martinez L."/>
            <person name="Huntemann M."/>
            <person name="Clum A."/>
            <person name="Wang J."/>
            <person name="Palaniappan K."/>
            <person name="Ritter S."/>
            <person name="Chen I.-M."/>
            <person name="Stamatis D."/>
            <person name="Reddy T."/>
            <person name="O'Malley R."/>
            <person name="Daum C."/>
            <person name="Shapiro N."/>
            <person name="Ivanova N."/>
            <person name="Kyrpides N."/>
            <person name="Woyke T."/>
        </authorList>
    </citation>
    <scope>NUCLEOTIDE SEQUENCE [LARGE SCALE GENOMIC DNA]</scope>
    <source>
        <strain evidence="2 3">AS2.23</strain>
    </source>
</reference>
<dbReference type="Pfam" id="PF05401">
    <property type="entry name" value="NodS"/>
    <property type="match status" value="1"/>
</dbReference>